<dbReference type="OrthoDB" id="447173at2759"/>
<dbReference type="Proteomes" id="UP000515156">
    <property type="component" value="Unplaced"/>
</dbReference>
<accession>A0A6P7X3Z7</accession>
<proteinExistence type="predicted"/>
<dbReference type="GeneID" id="115459610"/>
<evidence type="ECO:0000313" key="1">
    <source>
        <dbReference type="Proteomes" id="UP000515156"/>
    </source>
</evidence>
<name>A0A6P7X3Z7_9AMPH</name>
<dbReference type="InParanoid" id="A0A6P7X3Z7"/>
<organism evidence="1 2">
    <name type="scientific">Microcaecilia unicolor</name>
    <dbReference type="NCBI Taxonomy" id="1415580"/>
    <lineage>
        <taxon>Eukaryota</taxon>
        <taxon>Metazoa</taxon>
        <taxon>Chordata</taxon>
        <taxon>Craniata</taxon>
        <taxon>Vertebrata</taxon>
        <taxon>Euteleostomi</taxon>
        <taxon>Amphibia</taxon>
        <taxon>Gymnophiona</taxon>
        <taxon>Siphonopidae</taxon>
        <taxon>Microcaecilia</taxon>
    </lineage>
</organism>
<dbReference type="RefSeq" id="XP_030045280.1">
    <property type="nucleotide sequence ID" value="XM_030189420.1"/>
</dbReference>
<protein>
    <submittedName>
        <fullName evidence="2">Dynein heavy chain 1, axonemal-like</fullName>
    </submittedName>
</protein>
<evidence type="ECO:0000313" key="2">
    <source>
        <dbReference type="RefSeq" id="XP_030045280.1"/>
    </source>
</evidence>
<dbReference type="KEGG" id="muo:115459610"/>
<gene>
    <name evidence="2" type="primary">LOC115459610</name>
</gene>
<dbReference type="AlphaFoldDB" id="A0A6P7X3Z7"/>
<feature type="non-terminal residue" evidence="2">
    <location>
        <position position="1"/>
    </location>
</feature>
<keyword evidence="1" id="KW-1185">Reference proteome</keyword>
<reference evidence="2" key="1">
    <citation type="submission" date="2025-08" db="UniProtKB">
        <authorList>
            <consortium name="RefSeq"/>
        </authorList>
    </citation>
    <scope>IDENTIFICATION</scope>
</reference>
<sequence>RKRQYLNLDINQLLADEGIDSNQLIPRHPDMENLPTIEKNAGAPLPVYLPLEVFDDEEFDCRIPKEWIGLGYEPGSCDRKPVPAKALLPVNDILGHEDPKSRNLTYQWCSVGVLDYDQQKKIYLVHKADVYGHVRDAEGNQILNGGVTAAG</sequence>